<comment type="caution">
    <text evidence="2">The sequence shown here is derived from an EMBL/GenBank/DDBJ whole genome shotgun (WGS) entry which is preliminary data.</text>
</comment>
<dbReference type="Pfam" id="PF12671">
    <property type="entry name" value="Amidase_6"/>
    <property type="match status" value="1"/>
</dbReference>
<sequence length="132" mass="14747">MDDCTHFVSSCIGQRGGGLPVTGDFSAGPYRIISANKLVTYLITKKSAEFKGEKTTDDHTDLLQPGDIIGYFKKSKGRYVHLALYAGGGNIYCHTYSRSPTCTWDHNWHLHPGDPDFSYSFIHITRPETMTL</sequence>
<feature type="domain" description="Putative amidase" evidence="1">
    <location>
        <begin position="2"/>
        <end position="108"/>
    </location>
</feature>
<evidence type="ECO:0000313" key="2">
    <source>
        <dbReference type="EMBL" id="SDJ51345.1"/>
    </source>
</evidence>
<proteinExistence type="predicted"/>
<evidence type="ECO:0000313" key="3">
    <source>
        <dbReference type="Proteomes" id="UP000198900"/>
    </source>
</evidence>
<reference evidence="2" key="1">
    <citation type="submission" date="2016-10" db="EMBL/GenBank/DDBJ databases">
        <authorList>
            <person name="Varghese N."/>
            <person name="Submissions S."/>
        </authorList>
    </citation>
    <scope>NUCLEOTIDE SEQUENCE [LARGE SCALE GENOMIC DNA]</scope>
    <source>
        <strain evidence="2">YR281</strain>
    </source>
</reference>
<organism evidence="2 3">
    <name type="scientific">Paraburkholderia steynii</name>
    <dbReference type="NCBI Taxonomy" id="1245441"/>
    <lineage>
        <taxon>Bacteria</taxon>
        <taxon>Pseudomonadati</taxon>
        <taxon>Pseudomonadota</taxon>
        <taxon>Betaproteobacteria</taxon>
        <taxon>Burkholderiales</taxon>
        <taxon>Burkholderiaceae</taxon>
        <taxon>Paraburkholderia</taxon>
    </lineage>
</organism>
<dbReference type="EMBL" id="FNDI01000057">
    <property type="protein sequence ID" value="SDJ51345.1"/>
    <property type="molecule type" value="Genomic_DNA"/>
</dbReference>
<dbReference type="InterPro" id="IPR024301">
    <property type="entry name" value="Amidase_6"/>
</dbReference>
<dbReference type="AlphaFoldDB" id="A0A7Z7BL85"/>
<gene>
    <name evidence="2" type="ORF">SAMN04487926_15729</name>
</gene>
<name>A0A7Z7BL85_9BURK</name>
<keyword evidence="3" id="KW-1185">Reference proteome</keyword>
<dbReference type="Proteomes" id="UP000198900">
    <property type="component" value="Unassembled WGS sequence"/>
</dbReference>
<protein>
    <submittedName>
        <fullName evidence="2">Amidase domain-containing protein</fullName>
    </submittedName>
</protein>
<dbReference type="Gene3D" id="3.90.1720.10">
    <property type="entry name" value="endopeptidase domain like (from Nostoc punctiforme)"/>
    <property type="match status" value="1"/>
</dbReference>
<accession>A0A7Z7BL85</accession>
<evidence type="ECO:0000259" key="1">
    <source>
        <dbReference type="Pfam" id="PF12671"/>
    </source>
</evidence>